<dbReference type="Gene3D" id="3.30.420.40">
    <property type="match status" value="2"/>
</dbReference>
<dbReference type="InterPro" id="IPR000600">
    <property type="entry name" value="ROK"/>
</dbReference>
<proteinExistence type="inferred from homology"/>
<dbReference type="SUPFAM" id="SSF53067">
    <property type="entry name" value="Actin-like ATPase domain"/>
    <property type="match status" value="1"/>
</dbReference>
<comment type="similarity">
    <text evidence="1">Belongs to the ROK (NagC/XylR) family.</text>
</comment>
<dbReference type="GO" id="GO:0016301">
    <property type="term" value="F:kinase activity"/>
    <property type="evidence" value="ECO:0007669"/>
    <property type="project" value="UniProtKB-KW"/>
</dbReference>
<dbReference type="PANTHER" id="PTHR18964">
    <property type="entry name" value="ROK (REPRESSOR, ORF, KINASE) FAMILY"/>
    <property type="match status" value="1"/>
</dbReference>
<reference evidence="2 3" key="1">
    <citation type="submission" date="2016-10" db="EMBL/GenBank/DDBJ databases">
        <authorList>
            <person name="de Groot N.N."/>
        </authorList>
    </citation>
    <scope>NUCLEOTIDE SEQUENCE [LARGE SCALE GENOMIC DNA]</scope>
    <source>
        <strain evidence="2 3">CGMCC 4.6945</strain>
    </source>
</reference>
<evidence type="ECO:0000313" key="2">
    <source>
        <dbReference type="EMBL" id="SFB19805.1"/>
    </source>
</evidence>
<dbReference type="RefSeq" id="WP_090033167.1">
    <property type="nucleotide sequence ID" value="NZ_BONM01000004.1"/>
</dbReference>
<dbReference type="AlphaFoldDB" id="A0A1I0Z2G0"/>
<keyword evidence="2" id="KW-0808">Transferase</keyword>
<dbReference type="OrthoDB" id="8772678at2"/>
<evidence type="ECO:0000256" key="1">
    <source>
        <dbReference type="ARBA" id="ARBA00006479"/>
    </source>
</evidence>
<dbReference type="InterPro" id="IPR043129">
    <property type="entry name" value="ATPase_NBD"/>
</dbReference>
<gene>
    <name evidence="2" type="ORF">SAMN05421867_109141</name>
</gene>
<name>A0A1I0Z2G0_9CELL</name>
<keyword evidence="2" id="KW-0418">Kinase</keyword>
<sequence length="317" mass="31619">MSTWTAGLDVGGSKVLGVLLEDGLLRRTVRLPSVPGVDGVVGTAEDAVRQLCREQGVEVTALRGVGVGLPGMVDVVTGEVSHAVNLGLAGAVPVARPLTDRLGVPVALENDLNAAALGAATVLGLHGDLAFLSLGTGVAAGLLLDGRLRRGHSGAAGEIGHLPYDLDGDVCPCGQRGCLELYASGAAIAGAWRGPAGVPPAAALFDAAAAGDVDAVAVRTVFTDAVATAVQVLVQTCDVEHVVIGGGVAQLGFPLLVAVRRSLAARTAGSPFLASLALADRVQVARPELLVAPIGAALAAAVPPDRAPEEAVVEVGR</sequence>
<dbReference type="Pfam" id="PF00480">
    <property type="entry name" value="ROK"/>
    <property type="match status" value="1"/>
</dbReference>
<organism evidence="2 3">
    <name type="scientific">Cellulomonas marina</name>
    <dbReference type="NCBI Taxonomy" id="988821"/>
    <lineage>
        <taxon>Bacteria</taxon>
        <taxon>Bacillati</taxon>
        <taxon>Actinomycetota</taxon>
        <taxon>Actinomycetes</taxon>
        <taxon>Micrococcales</taxon>
        <taxon>Cellulomonadaceae</taxon>
        <taxon>Cellulomonas</taxon>
    </lineage>
</organism>
<accession>A0A1I0Z2G0</accession>
<keyword evidence="3" id="KW-1185">Reference proteome</keyword>
<protein>
    <submittedName>
        <fullName evidence="2">Sugar kinase of the NBD/HSP70 family, may contain an N-terminal HTH domain</fullName>
    </submittedName>
</protein>
<dbReference type="EMBL" id="FOKA01000009">
    <property type="protein sequence ID" value="SFB19805.1"/>
    <property type="molecule type" value="Genomic_DNA"/>
</dbReference>
<evidence type="ECO:0000313" key="3">
    <source>
        <dbReference type="Proteomes" id="UP000199012"/>
    </source>
</evidence>
<dbReference type="STRING" id="988821.SAMN05421867_109141"/>
<dbReference type="PANTHER" id="PTHR18964:SF149">
    <property type="entry name" value="BIFUNCTIONAL UDP-N-ACETYLGLUCOSAMINE 2-EPIMERASE_N-ACETYLMANNOSAMINE KINASE"/>
    <property type="match status" value="1"/>
</dbReference>
<dbReference type="Proteomes" id="UP000199012">
    <property type="component" value="Unassembled WGS sequence"/>
</dbReference>